<dbReference type="InterPro" id="IPR051623">
    <property type="entry name" value="FTCD"/>
</dbReference>
<dbReference type="EMBL" id="JAFEMO010000001">
    <property type="protein sequence ID" value="KAH7576874.1"/>
    <property type="molecule type" value="Genomic_DNA"/>
</dbReference>
<accession>A0ABQ8IJJ2</accession>
<dbReference type="PANTHER" id="PTHR12234:SF1">
    <property type="entry name" value="FORMIMINOTRANSFERASE N-TERMINAL SUBDOMAIN-CONTAINING PROTEIN"/>
    <property type="match status" value="1"/>
</dbReference>
<feature type="domain" description="Formiminotransferase N-terminal subdomain" evidence="4">
    <location>
        <begin position="563"/>
        <end position="758"/>
    </location>
</feature>
<sequence>MDSRQSNNSIEDIFDTSLNLEETHLREGYEEGYNHGLTTGKEEAQQVGLKTGFETGEELGFYKGCVDVWNSVLRVDPNRFSARVQKGIKQMEELIEKYPVTDPEDESVQEIMEALRLKFRVVRAALGVKLEYNGLWQAARRRKMLKLMLACCKVYISESRNKSALESIERSAKLFPEAAVVNKFEDVTYNRVGYTVVSKLAPKPSPDSCPLKSTVFSMVKAAFENIDLEMHSGSHPRLGVVDHICFHPLSRASLDQVAGIAKSFAAEVGSSLQGFSSRNLLHSVANDPLTLPAVPTFLYGAAHEEGRTLDSIRRELGYFKPNSVGNQWTGGPKSEALPLQPDEGPAQLTQAKGVIVIGATRWVDNYNVPVFSTNVAAVRRIAKRVSGRGGGLPSVQAMALAYGENITEVACNLLEPGKVGGDKVQLEVERLAREEGMAVGKGYYTDLSQEQIIESYMKLNSSILIISSDDMILENVNVGNQLNTWAMNRSFLAALALHVALSVSDSLVNYGPIQVSAGLKWSKMPRNLCVSKQQKQLDEAEQKKAMDYNPGSKKIKKTANQSNLLCCKFFISEARNNAALDAIEQAARLDSETVIVNKFEDRAYNRSRYTLVSYVVPDTTGTAIYSPMQQTLVAMVEAAYEAINLELHSGAHPRLGVVDDIVFHPLARASLDEAAWLAKAVAADIGSRFQVPVFLYAAAHPTGKALDTIRRELGYYRPNFMGDQWAGWTMPESLPEMPNEGPNQVSPARGIVMIGARPWVALYNVPIMSTDVSSARRIARMVSARGGGLPTVQTLGLVHGEDSTEIACMLLEPNQVGADRVQTRVEMLAAEEGLDVEKGYFTDFSPEMIVEKYMNLISNNTD</sequence>
<dbReference type="SUPFAM" id="SSF55116">
    <property type="entry name" value="Formiminotransferase domain of formiminotransferase-cyclodeaminase"/>
    <property type="match status" value="2"/>
</dbReference>
<dbReference type="SMART" id="SM01221">
    <property type="entry name" value="FTCD"/>
    <property type="match status" value="1"/>
</dbReference>
<dbReference type="PANTHER" id="PTHR12234">
    <property type="entry name" value="FORMIMINOTRANSFERASE-CYCLODEAMINASE"/>
    <property type="match status" value="1"/>
</dbReference>
<feature type="domain" description="Formiminotransferase N-terminal subdomain" evidence="4">
    <location>
        <begin position="148"/>
        <end position="361"/>
    </location>
</feature>
<dbReference type="InterPro" id="IPR022384">
    <property type="entry name" value="FormiminoTrfase_cat_dom_sf"/>
</dbReference>
<feature type="domain" description="Formiminotransferase C-terminal subdomain" evidence="3">
    <location>
        <begin position="366"/>
        <end position="456"/>
    </location>
</feature>
<dbReference type="Gene3D" id="3.30.990.10">
    <property type="entry name" value="Formiminotransferase, N-terminal subdomain"/>
    <property type="match status" value="3"/>
</dbReference>
<dbReference type="SMART" id="SM01222">
    <property type="entry name" value="FTCD_N"/>
    <property type="match status" value="2"/>
</dbReference>
<keyword evidence="6" id="KW-1185">Reference proteome</keyword>
<dbReference type="InterPro" id="IPR037064">
    <property type="entry name" value="Formiminotransferase_N_sf"/>
</dbReference>
<proteinExistence type="predicted"/>
<comment type="caution">
    <text evidence="5">The sequence shown here is derived from an EMBL/GenBank/DDBJ whole genome shotgun (WGS) entry which is preliminary data.</text>
</comment>
<dbReference type="InterPro" id="IPR012886">
    <property type="entry name" value="Formiminotransferase_N"/>
</dbReference>
<evidence type="ECO:0000259" key="4">
    <source>
        <dbReference type="SMART" id="SM01222"/>
    </source>
</evidence>
<organism evidence="5 6">
    <name type="scientific">Xanthoceras sorbifolium</name>
    <dbReference type="NCBI Taxonomy" id="99658"/>
    <lineage>
        <taxon>Eukaryota</taxon>
        <taxon>Viridiplantae</taxon>
        <taxon>Streptophyta</taxon>
        <taxon>Embryophyta</taxon>
        <taxon>Tracheophyta</taxon>
        <taxon>Spermatophyta</taxon>
        <taxon>Magnoliopsida</taxon>
        <taxon>eudicotyledons</taxon>
        <taxon>Gunneridae</taxon>
        <taxon>Pentapetalae</taxon>
        <taxon>rosids</taxon>
        <taxon>malvids</taxon>
        <taxon>Sapindales</taxon>
        <taxon>Sapindaceae</taxon>
        <taxon>Xanthoceroideae</taxon>
        <taxon>Xanthoceras</taxon>
    </lineage>
</organism>
<dbReference type="Proteomes" id="UP000827721">
    <property type="component" value="Unassembled WGS sequence"/>
</dbReference>
<dbReference type="EC" id="2.1.2.5" evidence="1"/>
<dbReference type="Pfam" id="PF09811">
    <property type="entry name" value="Yae1_N"/>
    <property type="match status" value="1"/>
</dbReference>
<evidence type="ECO:0000256" key="2">
    <source>
        <dbReference type="ARBA" id="ARBA00022679"/>
    </source>
</evidence>
<evidence type="ECO:0000259" key="3">
    <source>
        <dbReference type="SMART" id="SM01221"/>
    </source>
</evidence>
<dbReference type="InterPro" id="IPR013802">
    <property type="entry name" value="Formiminotransferase_C"/>
</dbReference>
<keyword evidence="2" id="KW-0808">Transferase</keyword>
<gene>
    <name evidence="5" type="ORF">JRO89_XS01G0168700</name>
</gene>
<protein>
    <recommendedName>
        <fullName evidence="1">glutamate formimidoyltransferase</fullName>
        <ecNumber evidence="1">2.1.2.5</ecNumber>
    </recommendedName>
</protein>
<evidence type="ECO:0000313" key="6">
    <source>
        <dbReference type="Proteomes" id="UP000827721"/>
    </source>
</evidence>
<reference evidence="5 6" key="1">
    <citation type="submission" date="2021-02" db="EMBL/GenBank/DDBJ databases">
        <title>Plant Genome Project.</title>
        <authorList>
            <person name="Zhang R.-G."/>
        </authorList>
    </citation>
    <scope>NUCLEOTIDE SEQUENCE [LARGE SCALE GENOMIC DNA]</scope>
    <source>
        <tissue evidence="5">Leaves</tissue>
    </source>
</reference>
<name>A0ABQ8IJJ2_9ROSI</name>
<dbReference type="Gene3D" id="3.30.70.670">
    <property type="entry name" value="Formiminotransferase, C-terminal subdomain"/>
    <property type="match status" value="2"/>
</dbReference>
<evidence type="ECO:0000313" key="5">
    <source>
        <dbReference type="EMBL" id="KAH7576874.1"/>
    </source>
</evidence>
<dbReference type="Pfam" id="PF07837">
    <property type="entry name" value="FTCD_N"/>
    <property type="match status" value="2"/>
</dbReference>
<dbReference type="InterPro" id="IPR037070">
    <property type="entry name" value="Formiminotransferase_C_sf"/>
</dbReference>
<dbReference type="InterPro" id="IPR019191">
    <property type="entry name" value="Essential_protein_Yae1_N"/>
</dbReference>
<evidence type="ECO:0000256" key="1">
    <source>
        <dbReference type="ARBA" id="ARBA00012252"/>
    </source>
</evidence>